<feature type="region of interest" description="Disordered" evidence="6">
    <location>
        <begin position="436"/>
        <end position="480"/>
    </location>
</feature>
<evidence type="ECO:0000256" key="5">
    <source>
        <dbReference type="PROSITE-ProRule" id="PRU00221"/>
    </source>
</evidence>
<dbReference type="EMBL" id="JAKKPZ010000044">
    <property type="protein sequence ID" value="KAI1706923.1"/>
    <property type="molecule type" value="Genomic_DNA"/>
</dbReference>
<organism evidence="7 8">
    <name type="scientific">Ditylenchus destructor</name>
    <dbReference type="NCBI Taxonomy" id="166010"/>
    <lineage>
        <taxon>Eukaryota</taxon>
        <taxon>Metazoa</taxon>
        <taxon>Ecdysozoa</taxon>
        <taxon>Nematoda</taxon>
        <taxon>Chromadorea</taxon>
        <taxon>Rhabditida</taxon>
        <taxon>Tylenchina</taxon>
        <taxon>Tylenchomorpha</taxon>
        <taxon>Sphaerularioidea</taxon>
        <taxon>Anguinidae</taxon>
        <taxon>Anguininae</taxon>
        <taxon>Ditylenchus</taxon>
    </lineage>
</organism>
<keyword evidence="8" id="KW-1185">Reference proteome</keyword>
<reference evidence="7" key="1">
    <citation type="submission" date="2022-01" db="EMBL/GenBank/DDBJ databases">
        <title>Genome Sequence Resource for Two Populations of Ditylenchus destructor, the Migratory Endoparasitic Phytonematode.</title>
        <authorList>
            <person name="Zhang H."/>
            <person name="Lin R."/>
            <person name="Xie B."/>
        </authorList>
    </citation>
    <scope>NUCLEOTIDE SEQUENCE</scope>
    <source>
        <strain evidence="7">BazhouSP</strain>
    </source>
</reference>
<dbReference type="PROSITE" id="PS50294">
    <property type="entry name" value="WD_REPEATS_REGION"/>
    <property type="match status" value="1"/>
</dbReference>
<dbReference type="PANTHER" id="PTHR44040:SF1">
    <property type="entry name" value="RETINOBLASTOMA-BINDING PROTEIN 5"/>
    <property type="match status" value="1"/>
</dbReference>
<evidence type="ECO:0000256" key="2">
    <source>
        <dbReference type="ARBA" id="ARBA00022574"/>
    </source>
</evidence>
<keyword evidence="3" id="KW-0677">Repeat</keyword>
<proteinExistence type="predicted"/>
<dbReference type="InterPro" id="IPR015943">
    <property type="entry name" value="WD40/YVTN_repeat-like_dom_sf"/>
</dbReference>
<evidence type="ECO:0000313" key="7">
    <source>
        <dbReference type="EMBL" id="KAI1706923.1"/>
    </source>
</evidence>
<gene>
    <name evidence="7" type="ORF">DdX_12706</name>
</gene>
<dbReference type="PANTHER" id="PTHR44040">
    <property type="entry name" value="RETINOBLASTOMA-BINDING PROTEIN 5"/>
    <property type="match status" value="1"/>
</dbReference>
<dbReference type="AlphaFoldDB" id="A0AAD4MZW9"/>
<comment type="subcellular location">
    <subcellularLocation>
        <location evidence="1">Nucleus</location>
    </subcellularLocation>
</comment>
<evidence type="ECO:0000256" key="1">
    <source>
        <dbReference type="ARBA" id="ARBA00004123"/>
    </source>
</evidence>
<accession>A0AAD4MZW9</accession>
<dbReference type="GO" id="GO:0048188">
    <property type="term" value="C:Set1C/COMPASS complex"/>
    <property type="evidence" value="ECO:0007669"/>
    <property type="project" value="InterPro"/>
</dbReference>
<sequence>MSMDLLEQKFASAYPEEWDCSLDLLNGIANCCKFNRLGTLVAVGCIDGRLFIFDFVTRGIVKTWSPHVKPIISICWSRNGRKLLTSAADGSVAVWNLMSTTQPLHRLTYGVATSTQIAIFNPRNDMQILVYLINTHPNTFSSPLVFDMNTKAETKLEFTAGSAEANATEAVSAATFDRRGNYIVTGSTKGRIAVYNAKTFKLHSYCKQTSTASGNHQIKNFAISRRGDFIMTNSQDRIVRCYHLLQLVNAKEGSTVEPRQKFQDMVNKTPWKCICTSNEGDYICAASTKSHSLNIWERNSGNLVKILHGTKGESLADIQWHPIRPVILSIANGIVSVWTQAHVENWSAFAPDFTELEENKTYVEQENEFDFADEDADEEHTKEIGETEEETIDIVTVKPCGALCSSDEEELDDFGNDLYSEKGSLWYLPVFPELDAEEGSTGYGSDARTESRPGSAAARKRPINSQPSQTKPGPKPKKPR</sequence>
<protein>
    <submittedName>
        <fullName evidence="7">Retinoblastoma-binding protein like protein 5</fullName>
    </submittedName>
</protein>
<dbReference type="Gene3D" id="2.130.10.10">
    <property type="entry name" value="YVTN repeat-like/Quinoprotein amine dehydrogenase"/>
    <property type="match status" value="1"/>
</dbReference>
<dbReference type="PROSITE" id="PS00678">
    <property type="entry name" value="WD_REPEATS_1"/>
    <property type="match status" value="1"/>
</dbReference>
<evidence type="ECO:0000256" key="6">
    <source>
        <dbReference type="SAM" id="MobiDB-lite"/>
    </source>
</evidence>
<dbReference type="InterPro" id="IPR036322">
    <property type="entry name" value="WD40_repeat_dom_sf"/>
</dbReference>
<name>A0AAD4MZW9_9BILA</name>
<keyword evidence="2 5" id="KW-0853">WD repeat</keyword>
<dbReference type="Pfam" id="PF00400">
    <property type="entry name" value="WD40"/>
    <property type="match status" value="1"/>
</dbReference>
<dbReference type="PROSITE" id="PS50082">
    <property type="entry name" value="WD_REPEATS_2"/>
    <property type="match status" value="1"/>
</dbReference>
<comment type="caution">
    <text evidence="7">The sequence shown here is derived from an EMBL/GenBank/DDBJ whole genome shotgun (WGS) entry which is preliminary data.</text>
</comment>
<feature type="repeat" description="WD" evidence="5">
    <location>
        <begin position="64"/>
        <end position="97"/>
    </location>
</feature>
<dbReference type="InterPro" id="IPR037850">
    <property type="entry name" value="RBBP5/Swd1"/>
</dbReference>
<evidence type="ECO:0000256" key="3">
    <source>
        <dbReference type="ARBA" id="ARBA00022737"/>
    </source>
</evidence>
<dbReference type="SMART" id="SM00320">
    <property type="entry name" value="WD40"/>
    <property type="match status" value="6"/>
</dbReference>
<dbReference type="InterPro" id="IPR001680">
    <property type="entry name" value="WD40_rpt"/>
</dbReference>
<dbReference type="InterPro" id="IPR019775">
    <property type="entry name" value="WD40_repeat_CS"/>
</dbReference>
<dbReference type="Proteomes" id="UP001201812">
    <property type="component" value="Unassembled WGS sequence"/>
</dbReference>
<evidence type="ECO:0000313" key="8">
    <source>
        <dbReference type="Proteomes" id="UP001201812"/>
    </source>
</evidence>
<dbReference type="SUPFAM" id="SSF50978">
    <property type="entry name" value="WD40 repeat-like"/>
    <property type="match status" value="1"/>
</dbReference>
<evidence type="ECO:0000256" key="4">
    <source>
        <dbReference type="ARBA" id="ARBA00023242"/>
    </source>
</evidence>
<keyword evidence="4" id="KW-0539">Nucleus</keyword>